<comment type="caution">
    <text evidence="2">The sequence shown here is derived from an EMBL/GenBank/DDBJ whole genome shotgun (WGS) entry which is preliminary data.</text>
</comment>
<protein>
    <recommendedName>
        <fullName evidence="4">DUF3089 domain-containing protein</fullName>
    </recommendedName>
</protein>
<evidence type="ECO:0000256" key="1">
    <source>
        <dbReference type="SAM" id="SignalP"/>
    </source>
</evidence>
<dbReference type="Pfam" id="PF11288">
    <property type="entry name" value="DUF3089"/>
    <property type="match status" value="1"/>
</dbReference>
<dbReference type="InterPro" id="IPR029058">
    <property type="entry name" value="AB_hydrolase_fold"/>
</dbReference>
<keyword evidence="3" id="KW-1185">Reference proteome</keyword>
<evidence type="ECO:0000313" key="3">
    <source>
        <dbReference type="Proteomes" id="UP000031338"/>
    </source>
</evidence>
<name>A0A0B9A6X1_9SPHN</name>
<dbReference type="RefSeq" id="WP_039335694.1">
    <property type="nucleotide sequence ID" value="NZ_JRVC01000014.1"/>
</dbReference>
<organism evidence="2 3">
    <name type="scientific">Novosphingobium subterraneum</name>
    <dbReference type="NCBI Taxonomy" id="48936"/>
    <lineage>
        <taxon>Bacteria</taxon>
        <taxon>Pseudomonadati</taxon>
        <taxon>Pseudomonadota</taxon>
        <taxon>Alphaproteobacteria</taxon>
        <taxon>Sphingomonadales</taxon>
        <taxon>Sphingomonadaceae</taxon>
        <taxon>Novosphingobium</taxon>
    </lineage>
</organism>
<dbReference type="Gene3D" id="3.40.50.1820">
    <property type="entry name" value="alpha/beta hydrolase"/>
    <property type="match status" value="1"/>
</dbReference>
<dbReference type="InterPro" id="IPR021440">
    <property type="entry name" value="DUF3089"/>
</dbReference>
<sequence>MRLVTLLGMALAAMGVPALADVPVPDYAQGQYWSTVESLPQGMAAPKGLRGVDVFWIHPTTTRSPTDYNHDPLDPAVLKWTEESAVQRQGSAFSACCRVFAPRYRAATTKALADPANREKAFALAYSDVERAFDWYMAHENKGRPFIIAGHSQGGAHTTSLLEKRIKGTKLQGRMVAAYVIGINLMEGDLSPRLAGIPFCESPAQTGCFVQWNAVLAGSDSGPMLKSYRDIFVAQNGGKDGGKPLCVNPVTFDMRRGLSLSAEAKGAVAGDPGFGPMGPLQAGAVAAECRDGLLTVWPAPSLGLKPLPGGSMHFHDVGLFWADISANAALRAKAWLKAHGSR</sequence>
<feature type="signal peptide" evidence="1">
    <location>
        <begin position="1"/>
        <end position="20"/>
    </location>
</feature>
<dbReference type="Proteomes" id="UP000031338">
    <property type="component" value="Unassembled WGS sequence"/>
</dbReference>
<evidence type="ECO:0008006" key="4">
    <source>
        <dbReference type="Google" id="ProtNLM"/>
    </source>
</evidence>
<keyword evidence="1" id="KW-0732">Signal</keyword>
<proteinExistence type="predicted"/>
<dbReference type="PATRIC" id="fig|48936.3.peg.2976"/>
<dbReference type="AlphaFoldDB" id="A0A0B9A6X1"/>
<gene>
    <name evidence="2" type="ORF">NJ75_02961</name>
</gene>
<evidence type="ECO:0000313" key="2">
    <source>
        <dbReference type="EMBL" id="KHS45035.1"/>
    </source>
</evidence>
<feature type="chain" id="PRO_5002141360" description="DUF3089 domain-containing protein" evidence="1">
    <location>
        <begin position="21"/>
        <end position="342"/>
    </location>
</feature>
<dbReference type="SUPFAM" id="SSF53474">
    <property type="entry name" value="alpha/beta-Hydrolases"/>
    <property type="match status" value="1"/>
</dbReference>
<reference evidence="2 3" key="1">
    <citation type="submission" date="2014-10" db="EMBL/GenBank/DDBJ databases">
        <title>Draft genome sequence of Novosphingobium subterraneum DSM 12447.</title>
        <authorList>
            <person name="Gan H.M."/>
            <person name="Gan H.Y."/>
            <person name="Savka M.A."/>
        </authorList>
    </citation>
    <scope>NUCLEOTIDE SEQUENCE [LARGE SCALE GENOMIC DNA]</scope>
    <source>
        <strain evidence="2 3">DSM 12447</strain>
    </source>
</reference>
<dbReference type="EMBL" id="JRVC01000014">
    <property type="protein sequence ID" value="KHS45035.1"/>
    <property type="molecule type" value="Genomic_DNA"/>
</dbReference>
<dbReference type="STRING" id="48936.NJ75_02961"/>
<accession>A0A0B9A6X1</accession>